<dbReference type="Proteomes" id="UP001165122">
    <property type="component" value="Unassembled WGS sequence"/>
</dbReference>
<dbReference type="InterPro" id="IPR032675">
    <property type="entry name" value="LRR_dom_sf"/>
</dbReference>
<dbReference type="Gene3D" id="3.80.10.10">
    <property type="entry name" value="Ribonuclease Inhibitor"/>
    <property type="match status" value="1"/>
</dbReference>
<dbReference type="SUPFAM" id="SSF52058">
    <property type="entry name" value="L domain-like"/>
    <property type="match status" value="1"/>
</dbReference>
<comment type="caution">
    <text evidence="1">The sequence shown here is derived from an EMBL/GenBank/DDBJ whole genome shotgun (WGS) entry which is preliminary data.</text>
</comment>
<dbReference type="OrthoDB" id="205182at2759"/>
<dbReference type="EMBL" id="BRXW01000617">
    <property type="protein sequence ID" value="GMH70270.1"/>
    <property type="molecule type" value="Genomic_DNA"/>
</dbReference>
<reference evidence="2" key="1">
    <citation type="journal article" date="2023" name="Commun. Biol.">
        <title>Genome analysis of Parmales, the sister group of diatoms, reveals the evolutionary specialization of diatoms from phago-mixotrophs to photoautotrophs.</title>
        <authorList>
            <person name="Ban H."/>
            <person name="Sato S."/>
            <person name="Yoshikawa S."/>
            <person name="Yamada K."/>
            <person name="Nakamura Y."/>
            <person name="Ichinomiya M."/>
            <person name="Sato N."/>
            <person name="Blanc-Mathieu R."/>
            <person name="Endo H."/>
            <person name="Kuwata A."/>
            <person name="Ogata H."/>
        </authorList>
    </citation>
    <scope>NUCLEOTIDE SEQUENCE [LARGE SCALE GENOMIC DNA]</scope>
    <source>
        <strain evidence="2">NIES 3700</strain>
    </source>
</reference>
<accession>A0A9W7AM39</accession>
<evidence type="ECO:0000313" key="2">
    <source>
        <dbReference type="Proteomes" id="UP001165122"/>
    </source>
</evidence>
<name>A0A9W7AM39_9STRA</name>
<sequence>MSNENNFSGVIPPDVGDLNAMKELNLGDNRLSGEIQKESPFASVLVMLGFIEWMLTPEFRPTFSRIFRLMRY</sequence>
<dbReference type="AlphaFoldDB" id="A0A9W7AM39"/>
<organism evidence="1 2">
    <name type="scientific">Triparma laevis f. longispina</name>
    <dbReference type="NCBI Taxonomy" id="1714387"/>
    <lineage>
        <taxon>Eukaryota</taxon>
        <taxon>Sar</taxon>
        <taxon>Stramenopiles</taxon>
        <taxon>Ochrophyta</taxon>
        <taxon>Bolidophyceae</taxon>
        <taxon>Parmales</taxon>
        <taxon>Triparmaceae</taxon>
        <taxon>Triparma</taxon>
    </lineage>
</organism>
<gene>
    <name evidence="1" type="ORF">TrLO_g1622</name>
</gene>
<evidence type="ECO:0000313" key="1">
    <source>
        <dbReference type="EMBL" id="GMH70270.1"/>
    </source>
</evidence>
<proteinExistence type="predicted"/>
<protein>
    <submittedName>
        <fullName evidence="1">Uncharacterized protein</fullName>
    </submittedName>
</protein>
<keyword evidence="2" id="KW-1185">Reference proteome</keyword>